<evidence type="ECO:0000313" key="1">
    <source>
        <dbReference type="EMBL" id="MCI1187008.1"/>
    </source>
</evidence>
<gene>
    <name evidence="1" type="ORF">MON38_06225</name>
</gene>
<keyword evidence="2" id="KW-1185">Reference proteome</keyword>
<dbReference type="EMBL" id="JALBGC010000002">
    <property type="protein sequence ID" value="MCI1187008.1"/>
    <property type="molecule type" value="Genomic_DNA"/>
</dbReference>
<dbReference type="AlphaFoldDB" id="A0A9X1VF96"/>
<accession>A0A9X1VF96</accession>
<dbReference type="RefSeq" id="WP_241935290.1">
    <property type="nucleotide sequence ID" value="NZ_JALBGC010000002.1"/>
</dbReference>
<comment type="caution">
    <text evidence="1">The sequence shown here is derived from an EMBL/GenBank/DDBJ whole genome shotgun (WGS) entry which is preliminary data.</text>
</comment>
<reference evidence="1" key="1">
    <citation type="submission" date="2022-03" db="EMBL/GenBank/DDBJ databases">
        <title>Bacterial whole genome sequence for Hymenobacter sp. DH14.</title>
        <authorList>
            <person name="Le V."/>
        </authorList>
    </citation>
    <scope>NUCLEOTIDE SEQUENCE</scope>
    <source>
        <strain evidence="1">DH14</strain>
    </source>
</reference>
<proteinExistence type="predicted"/>
<protein>
    <submittedName>
        <fullName evidence="1">Uncharacterized protein</fullName>
    </submittedName>
</protein>
<dbReference type="Proteomes" id="UP001139193">
    <property type="component" value="Unassembled WGS sequence"/>
</dbReference>
<evidence type="ECO:0000313" key="2">
    <source>
        <dbReference type="Proteomes" id="UP001139193"/>
    </source>
</evidence>
<sequence>MKCLFALVLVATLCGGNATWQTRPARHVGVGAYYYDIKLKTQYDHDDEADNTYFVVTRAKSRMTQCSAILRTTSRKGAEQTTGEYAIEGQYLRFKERHFTPRRVVVSGRERVFPDSTVNTFSPDRTGQLHLVESWEYTGGKVERWRWVITKTTARKVPL</sequence>
<name>A0A9X1VF96_9BACT</name>
<organism evidence="1 2">
    <name type="scientific">Hymenobacter cyanobacteriorum</name>
    <dbReference type="NCBI Taxonomy" id="2926463"/>
    <lineage>
        <taxon>Bacteria</taxon>
        <taxon>Pseudomonadati</taxon>
        <taxon>Bacteroidota</taxon>
        <taxon>Cytophagia</taxon>
        <taxon>Cytophagales</taxon>
        <taxon>Hymenobacteraceae</taxon>
        <taxon>Hymenobacter</taxon>
    </lineage>
</organism>